<dbReference type="Proteomes" id="UP000308828">
    <property type="component" value="Unassembled WGS sequence"/>
</dbReference>
<keyword evidence="1" id="KW-0813">Transport</keyword>
<keyword evidence="6" id="KW-1185">Reference proteome</keyword>
<reference evidence="5 6" key="1">
    <citation type="submission" date="2019-04" db="EMBL/GenBank/DDBJ databases">
        <title>Genome sequence of strain shin9-1.</title>
        <authorList>
            <person name="Gao J."/>
            <person name="Sun J."/>
        </authorList>
    </citation>
    <scope>NUCLEOTIDE SEQUENCE [LARGE SCALE GENOMIC DNA]</scope>
    <source>
        <strain evidence="6">shin9-1</strain>
    </source>
</reference>
<organism evidence="5 6">
    <name type="scientific">Peteryoungia ipomoeae</name>
    <dbReference type="NCBI Taxonomy" id="1210932"/>
    <lineage>
        <taxon>Bacteria</taxon>
        <taxon>Pseudomonadati</taxon>
        <taxon>Pseudomonadota</taxon>
        <taxon>Alphaproteobacteria</taxon>
        <taxon>Hyphomicrobiales</taxon>
        <taxon>Rhizobiaceae</taxon>
        <taxon>Peteryoungia</taxon>
    </lineage>
</organism>
<evidence type="ECO:0000256" key="4">
    <source>
        <dbReference type="ARBA" id="ARBA00023136"/>
    </source>
</evidence>
<keyword evidence="2" id="KW-0812">Transmembrane</keyword>
<sequence length="193" mass="21067">MVIAPGEAVMINGDQGVNRALLFNAMAGLWPFGEGRIALPVDADIIFLPQMGYLPEGRLRSLLAYPASSAEFSDAAMAQALEKVGLGEFATELDRRARWDRILDKDQQMALAFAGILLRKPRWLVMNDVLEGLEADTEARLADLLKGLPETTLIYLGHSMAFAEATGARILHLEKTTTGASKRDEAVAPQEEE</sequence>
<dbReference type="AlphaFoldDB" id="A0A4S8P0V1"/>
<dbReference type="SUPFAM" id="SSF52540">
    <property type="entry name" value="P-loop containing nucleoside triphosphate hydrolases"/>
    <property type="match status" value="1"/>
</dbReference>
<keyword evidence="3" id="KW-1133">Transmembrane helix</keyword>
<proteinExistence type="predicted"/>
<dbReference type="GO" id="GO:0005886">
    <property type="term" value="C:plasma membrane"/>
    <property type="evidence" value="ECO:0007669"/>
    <property type="project" value="TreeGrafter"/>
</dbReference>
<dbReference type="InterPro" id="IPR027417">
    <property type="entry name" value="P-loop_NTPase"/>
</dbReference>
<evidence type="ECO:0000313" key="5">
    <source>
        <dbReference type="EMBL" id="THV22242.1"/>
    </source>
</evidence>
<dbReference type="EMBL" id="STGV01000004">
    <property type="protein sequence ID" value="THV22242.1"/>
    <property type="molecule type" value="Genomic_DNA"/>
</dbReference>
<dbReference type="OrthoDB" id="9810134at2"/>
<evidence type="ECO:0000256" key="3">
    <source>
        <dbReference type="ARBA" id="ARBA00022989"/>
    </source>
</evidence>
<evidence type="ECO:0000313" key="6">
    <source>
        <dbReference type="Proteomes" id="UP000308828"/>
    </source>
</evidence>
<dbReference type="Gene3D" id="3.40.50.300">
    <property type="entry name" value="P-loop containing nucleotide triphosphate hydrolases"/>
    <property type="match status" value="1"/>
</dbReference>
<evidence type="ECO:0000256" key="1">
    <source>
        <dbReference type="ARBA" id="ARBA00022448"/>
    </source>
</evidence>
<dbReference type="PANTHER" id="PTHR11384:SF59">
    <property type="entry name" value="LYSOSOMAL COBALAMIN TRANSPORTER ABCD4"/>
    <property type="match status" value="1"/>
</dbReference>
<dbReference type="InterPro" id="IPR050835">
    <property type="entry name" value="ABC_transporter_sub-D"/>
</dbReference>
<name>A0A4S8P0V1_9HYPH</name>
<keyword evidence="4" id="KW-0472">Membrane</keyword>
<evidence type="ECO:0008006" key="7">
    <source>
        <dbReference type="Google" id="ProtNLM"/>
    </source>
</evidence>
<gene>
    <name evidence="5" type="ORF">FAA97_13180</name>
</gene>
<accession>A0A4S8P0V1</accession>
<evidence type="ECO:0000256" key="2">
    <source>
        <dbReference type="ARBA" id="ARBA00022692"/>
    </source>
</evidence>
<dbReference type="PANTHER" id="PTHR11384">
    <property type="entry name" value="ATP-BINDING CASSETTE, SUB-FAMILY D MEMBER"/>
    <property type="match status" value="1"/>
</dbReference>
<protein>
    <recommendedName>
        <fullName evidence="7">ABC transporter domain-containing protein</fullName>
    </recommendedName>
</protein>
<dbReference type="RefSeq" id="WP_136599015.1">
    <property type="nucleotide sequence ID" value="NZ_STGV01000004.1"/>
</dbReference>
<comment type="caution">
    <text evidence="5">The sequence shown here is derived from an EMBL/GenBank/DDBJ whole genome shotgun (WGS) entry which is preliminary data.</text>
</comment>